<dbReference type="OrthoDB" id="3805529at2"/>
<feature type="transmembrane region" description="Helical" evidence="1">
    <location>
        <begin position="638"/>
        <end position="658"/>
    </location>
</feature>
<dbReference type="RefSeq" id="WP_078501009.1">
    <property type="nucleotide sequence ID" value="NZ_MSZX01000008.1"/>
</dbReference>
<feature type="transmembrane region" description="Helical" evidence="1">
    <location>
        <begin position="529"/>
        <end position="552"/>
    </location>
</feature>
<dbReference type="STRING" id="1324314.BVG16_20350"/>
<protein>
    <submittedName>
        <fullName evidence="2">Uncharacterized protein</fullName>
    </submittedName>
</protein>
<reference evidence="2 3" key="1">
    <citation type="submission" date="2017-01" db="EMBL/GenBank/DDBJ databases">
        <title>Genome analysis of Paenibacillus selenitrireducens ES3-24.</title>
        <authorList>
            <person name="Xu D."/>
            <person name="Yao R."/>
            <person name="Zheng S."/>
        </authorList>
    </citation>
    <scope>NUCLEOTIDE SEQUENCE [LARGE SCALE GENOMIC DNA]</scope>
    <source>
        <strain evidence="2 3">ES3-24</strain>
    </source>
</reference>
<accession>A0A1T2X7M3</accession>
<evidence type="ECO:0000256" key="1">
    <source>
        <dbReference type="SAM" id="Phobius"/>
    </source>
</evidence>
<dbReference type="AlphaFoldDB" id="A0A1T2X7M3"/>
<feature type="transmembrane region" description="Helical" evidence="1">
    <location>
        <begin position="465"/>
        <end position="486"/>
    </location>
</feature>
<feature type="transmembrane region" description="Helical" evidence="1">
    <location>
        <begin position="498"/>
        <end position="517"/>
    </location>
</feature>
<organism evidence="2 3">
    <name type="scientific">Paenibacillus selenitireducens</name>
    <dbReference type="NCBI Taxonomy" id="1324314"/>
    <lineage>
        <taxon>Bacteria</taxon>
        <taxon>Bacillati</taxon>
        <taxon>Bacillota</taxon>
        <taxon>Bacilli</taxon>
        <taxon>Bacillales</taxon>
        <taxon>Paenibacillaceae</taxon>
        <taxon>Paenibacillus</taxon>
    </lineage>
</organism>
<proteinExistence type="predicted"/>
<gene>
    <name evidence="2" type="ORF">BVG16_20350</name>
</gene>
<feature type="transmembrane region" description="Helical" evidence="1">
    <location>
        <begin position="15"/>
        <end position="32"/>
    </location>
</feature>
<evidence type="ECO:0000313" key="2">
    <source>
        <dbReference type="EMBL" id="OPA75686.1"/>
    </source>
</evidence>
<sequence length="671" mass="75088">MLQRLHPWNTRFRSWLWWVVIVGILAALPVVYDRVQTENTSKKVETVFDYRHLLDVAALQPNPEAFVQEWLGKLKEAGVESMAMYESTLSEFKSSRRILLYNANDVSLLTGQPVSLNENYTYLLFTNKANETALSPIIRNTFTSLGYTVNYWTHNGMDGLKIETSPDDALMKPMPQDPITMQMLHDRGFQIVPRLTDALPYNQQATEETLAKFHDLGVKRIIFEGESVKGYNDNAETGSLTDFANRLTKYDIGIATIENLKKPQKGIEKLSYLIDYNVVRLYSLSEKDSSLSPATISDRFALATKDRNIRMLYLNTQANKDVTKAQLTNTLPNLVNSLQKPGNALKAIEDNGFTLGQAEPFQVHHSSLQHYLKLVVVLGAVAFIALLISYFIPVLISPAFIIGLIGAAGLYKLKPALLEQGLALGVAISAPTIAMILVIRKTQQLRESHGDLSGSKRIMSTLIQYVKTAIISFMAVPFMIALLNNITYSLVLNQFRGVSLLHLAPIGLIALYVFLYCGESVMKELRRWLSMPITVIMVVGVAIAGAAGYYYLTRTGNEGQVSSIEMVFRSTLENVIGVRPRFKEFMLAHPLFLVGMFVGLRYAWGRFLFIIAVMGQLSMVDTFAHIHSPIIISSIRGLLGLGLGLVIGLIAILVWQIVERCWKKWSPLLVE</sequence>
<dbReference type="Pfam" id="PF18949">
    <property type="entry name" value="DUF5693"/>
    <property type="match status" value="1"/>
</dbReference>
<keyword evidence="1" id="KW-1133">Transmembrane helix</keyword>
<feature type="transmembrane region" description="Helical" evidence="1">
    <location>
        <begin position="421"/>
        <end position="439"/>
    </location>
</feature>
<dbReference type="Proteomes" id="UP000190188">
    <property type="component" value="Unassembled WGS sequence"/>
</dbReference>
<comment type="caution">
    <text evidence="2">The sequence shown here is derived from an EMBL/GenBank/DDBJ whole genome shotgun (WGS) entry which is preliminary data.</text>
</comment>
<feature type="transmembrane region" description="Helical" evidence="1">
    <location>
        <begin position="374"/>
        <end position="401"/>
    </location>
</feature>
<keyword evidence="1" id="KW-0472">Membrane</keyword>
<dbReference type="EMBL" id="MSZX01000008">
    <property type="protein sequence ID" value="OPA75686.1"/>
    <property type="molecule type" value="Genomic_DNA"/>
</dbReference>
<feature type="transmembrane region" description="Helical" evidence="1">
    <location>
        <begin position="591"/>
        <end position="617"/>
    </location>
</feature>
<keyword evidence="1" id="KW-0812">Transmembrane</keyword>
<evidence type="ECO:0000313" key="3">
    <source>
        <dbReference type="Proteomes" id="UP000190188"/>
    </source>
</evidence>
<name>A0A1T2X7M3_9BACL</name>
<dbReference type="InterPro" id="IPR043748">
    <property type="entry name" value="DUF5693"/>
</dbReference>
<keyword evidence="3" id="KW-1185">Reference proteome</keyword>